<reference evidence="13" key="1">
    <citation type="submission" date="2020-08" db="EMBL/GenBank/DDBJ databases">
        <title>Genomic Encyclopedia of Type Strains, Phase IV (KMG-V): Genome sequencing to study the core and pangenomes of soil and plant-associated prokaryotes.</title>
        <authorList>
            <person name="Whitman W."/>
        </authorList>
    </citation>
    <scope>NUCLEOTIDE SEQUENCE [LARGE SCALE GENOMIC DNA]</scope>
    <source>
        <strain evidence="13">M8UP27</strain>
    </source>
</reference>
<dbReference type="InterPro" id="IPR011867">
    <property type="entry name" value="ModB_ABC"/>
</dbReference>
<feature type="transmembrane region" description="Helical" evidence="10">
    <location>
        <begin position="12"/>
        <end position="32"/>
    </location>
</feature>
<dbReference type="InterPro" id="IPR000515">
    <property type="entry name" value="MetI-like"/>
</dbReference>
<feature type="transmembrane region" description="Helical" evidence="10">
    <location>
        <begin position="117"/>
        <end position="137"/>
    </location>
</feature>
<keyword evidence="5 11" id="KW-1003">Cell membrane</keyword>
<name>A0A7W8IK75_9BACT</name>
<accession>A0A7W8IK75</accession>
<keyword evidence="8 10" id="KW-1133">Transmembrane helix</keyword>
<dbReference type="GO" id="GO:0005886">
    <property type="term" value="C:plasma membrane"/>
    <property type="evidence" value="ECO:0007669"/>
    <property type="project" value="UniProtKB-SubCell"/>
</dbReference>
<dbReference type="NCBIfam" id="TIGR02141">
    <property type="entry name" value="modB_ABC"/>
    <property type="match status" value="1"/>
</dbReference>
<evidence type="ECO:0000256" key="5">
    <source>
        <dbReference type="ARBA" id="ARBA00022475"/>
    </source>
</evidence>
<comment type="subcellular location">
    <subcellularLocation>
        <location evidence="2 10">Cell membrane</location>
        <topology evidence="2 10">Multi-pass membrane protein</topology>
    </subcellularLocation>
</comment>
<dbReference type="Proteomes" id="UP000568106">
    <property type="component" value="Unassembled WGS sequence"/>
</dbReference>
<protein>
    <recommendedName>
        <fullName evidence="11">Molybdenum transport system permease</fullName>
    </recommendedName>
</protein>
<evidence type="ECO:0000256" key="7">
    <source>
        <dbReference type="ARBA" id="ARBA00022692"/>
    </source>
</evidence>
<feature type="transmembrane region" description="Helical" evidence="10">
    <location>
        <begin position="144"/>
        <end position="169"/>
    </location>
</feature>
<comment type="caution">
    <text evidence="13">The sequence shown here is derived from an EMBL/GenBank/DDBJ whole genome shotgun (WGS) entry which is preliminary data.</text>
</comment>
<dbReference type="Gene3D" id="1.10.3720.10">
    <property type="entry name" value="MetI-like"/>
    <property type="match status" value="1"/>
</dbReference>
<evidence type="ECO:0000256" key="1">
    <source>
        <dbReference type="ARBA" id="ARBA00002949"/>
    </source>
</evidence>
<evidence type="ECO:0000256" key="3">
    <source>
        <dbReference type="ARBA" id="ARBA00007069"/>
    </source>
</evidence>
<dbReference type="SUPFAM" id="SSF161098">
    <property type="entry name" value="MetI-like"/>
    <property type="match status" value="1"/>
</dbReference>
<gene>
    <name evidence="13" type="ORF">HDF09_002602</name>
</gene>
<keyword evidence="4 10" id="KW-0813">Transport</keyword>
<evidence type="ECO:0000256" key="2">
    <source>
        <dbReference type="ARBA" id="ARBA00004651"/>
    </source>
</evidence>
<evidence type="ECO:0000256" key="10">
    <source>
        <dbReference type="RuleBase" id="RU363032"/>
    </source>
</evidence>
<evidence type="ECO:0000256" key="11">
    <source>
        <dbReference type="RuleBase" id="RU365097"/>
    </source>
</evidence>
<dbReference type="PANTHER" id="PTHR30183">
    <property type="entry name" value="MOLYBDENUM TRANSPORT SYSTEM PERMEASE PROTEIN MODB"/>
    <property type="match status" value="1"/>
</dbReference>
<feature type="domain" description="ABC transmembrane type-1" evidence="12">
    <location>
        <begin position="6"/>
        <end position="212"/>
    </location>
</feature>
<dbReference type="AlphaFoldDB" id="A0A7W8IK75"/>
<feature type="transmembrane region" description="Helical" evidence="10">
    <location>
        <begin position="44"/>
        <end position="62"/>
    </location>
</feature>
<evidence type="ECO:0000256" key="6">
    <source>
        <dbReference type="ARBA" id="ARBA00022505"/>
    </source>
</evidence>
<proteinExistence type="inferred from homology"/>
<keyword evidence="14" id="KW-1185">Reference proteome</keyword>
<dbReference type="EMBL" id="JACHDY010000003">
    <property type="protein sequence ID" value="MBB5317916.1"/>
    <property type="molecule type" value="Genomic_DNA"/>
</dbReference>
<comment type="similarity">
    <text evidence="3 11">Belongs to the binding-protein-dependent transport system permease family. CysTW subfamily.</text>
</comment>
<feature type="transmembrane region" description="Helical" evidence="10">
    <location>
        <begin position="74"/>
        <end position="97"/>
    </location>
</feature>
<evidence type="ECO:0000313" key="14">
    <source>
        <dbReference type="Proteomes" id="UP000568106"/>
    </source>
</evidence>
<dbReference type="PROSITE" id="PS50928">
    <property type="entry name" value="ABC_TM1"/>
    <property type="match status" value="1"/>
</dbReference>
<dbReference type="InterPro" id="IPR035906">
    <property type="entry name" value="MetI-like_sf"/>
</dbReference>
<evidence type="ECO:0000256" key="4">
    <source>
        <dbReference type="ARBA" id="ARBA00022448"/>
    </source>
</evidence>
<comment type="function">
    <text evidence="1 11">Part of the binding-protein-dependent transport system for molybdenum; probably responsible for the translocation of the substrate across the membrane.</text>
</comment>
<evidence type="ECO:0000256" key="9">
    <source>
        <dbReference type="ARBA" id="ARBA00023136"/>
    </source>
</evidence>
<organism evidence="13 14">
    <name type="scientific">Tunturiibacter empetritectus</name>
    <dbReference type="NCBI Taxonomy" id="3069691"/>
    <lineage>
        <taxon>Bacteria</taxon>
        <taxon>Pseudomonadati</taxon>
        <taxon>Acidobacteriota</taxon>
        <taxon>Terriglobia</taxon>
        <taxon>Terriglobales</taxon>
        <taxon>Acidobacteriaceae</taxon>
        <taxon>Tunturiibacter</taxon>
    </lineage>
</organism>
<evidence type="ECO:0000256" key="8">
    <source>
        <dbReference type="ARBA" id="ARBA00022989"/>
    </source>
</evidence>
<evidence type="ECO:0000313" key="13">
    <source>
        <dbReference type="EMBL" id="MBB5317916.1"/>
    </source>
</evidence>
<dbReference type="Pfam" id="PF00528">
    <property type="entry name" value="BPD_transp_1"/>
    <property type="match status" value="1"/>
</dbReference>
<dbReference type="PANTHER" id="PTHR30183:SF8">
    <property type="entry name" value="MOLYBDENUM TRANSPORT SYSTEM PERMEASE"/>
    <property type="match status" value="1"/>
</dbReference>
<dbReference type="CDD" id="cd06261">
    <property type="entry name" value="TM_PBP2"/>
    <property type="match status" value="1"/>
</dbReference>
<keyword evidence="9 10" id="KW-0472">Membrane</keyword>
<evidence type="ECO:0000259" key="12">
    <source>
        <dbReference type="PROSITE" id="PS50928"/>
    </source>
</evidence>
<sequence length="228" mass="23881">MDFEALWLTLRLAVGTTAILLVVALPLAWWIAAGHGAGRAFVQSIVALPLVLPPTVLGFYLLIAMGPLTAPGRLLMRVFGHPLAFSFGGLLVGSILYSLPFAVQPLVAGFQAVDRGFIEAAAGLGANPAKVFATVVLPMARASLLTSAVLAFTHTVGEFGVVLMLGGNIPGATRTLSISLYDLVQDGNYAAANRTALVLIGFATVALLTIYLLPSMRKVDGRQADIVR</sequence>
<keyword evidence="6 11" id="KW-0500">Molybdenum</keyword>
<feature type="transmembrane region" description="Helical" evidence="10">
    <location>
        <begin position="189"/>
        <end position="213"/>
    </location>
</feature>
<keyword evidence="7 10" id="KW-0812">Transmembrane</keyword>
<dbReference type="GO" id="GO:0015098">
    <property type="term" value="F:molybdate ion transmembrane transporter activity"/>
    <property type="evidence" value="ECO:0007669"/>
    <property type="project" value="UniProtKB-UniRule"/>
</dbReference>